<keyword evidence="4 7" id="KW-0560">Oxidoreductase</keyword>
<dbReference type="HOGENOM" id="CLU_001570_14_0_1"/>
<evidence type="ECO:0000256" key="2">
    <source>
        <dbReference type="ARBA" id="ARBA00010617"/>
    </source>
</evidence>
<name>B0XZP4_ASPFC</name>
<dbReference type="Proteomes" id="UP000001699">
    <property type="component" value="Unassembled WGS sequence"/>
</dbReference>
<gene>
    <name evidence="9" type="ORF">AFUB_044760</name>
</gene>
<keyword evidence="6 7" id="KW-0349">Heme</keyword>
<keyword evidence="8" id="KW-0472">Membrane</keyword>
<dbReference type="PhylomeDB" id="B0XZP4"/>
<dbReference type="InterPro" id="IPR001128">
    <property type="entry name" value="Cyt_P450"/>
</dbReference>
<proteinExistence type="inferred from homology"/>
<organism evidence="9 10">
    <name type="scientific">Aspergillus fumigatus (strain CBS 144.89 / FGSC A1163 / CEA10)</name>
    <name type="common">Neosartorya fumigata</name>
    <dbReference type="NCBI Taxonomy" id="451804"/>
    <lineage>
        <taxon>Eukaryota</taxon>
        <taxon>Fungi</taxon>
        <taxon>Dikarya</taxon>
        <taxon>Ascomycota</taxon>
        <taxon>Pezizomycotina</taxon>
        <taxon>Eurotiomycetes</taxon>
        <taxon>Eurotiomycetidae</taxon>
        <taxon>Eurotiales</taxon>
        <taxon>Aspergillaceae</taxon>
        <taxon>Aspergillus</taxon>
        <taxon>Aspergillus subgen. Fumigati</taxon>
    </lineage>
</organism>
<dbReference type="Pfam" id="PF00067">
    <property type="entry name" value="p450"/>
    <property type="match status" value="1"/>
</dbReference>
<dbReference type="InterPro" id="IPR036396">
    <property type="entry name" value="Cyt_P450_sf"/>
</dbReference>
<dbReference type="GO" id="GO:0044283">
    <property type="term" value="P:small molecule biosynthetic process"/>
    <property type="evidence" value="ECO:0007669"/>
    <property type="project" value="UniProtKB-ARBA"/>
</dbReference>
<dbReference type="InterPro" id="IPR002401">
    <property type="entry name" value="Cyt_P450_E_grp-I"/>
</dbReference>
<reference evidence="9 10" key="1">
    <citation type="journal article" date="2008" name="PLoS Genet.">
        <title>Genomic islands in the pathogenic filamentous fungus Aspergillus fumigatus.</title>
        <authorList>
            <person name="Fedorova N.D."/>
            <person name="Khaldi N."/>
            <person name="Joardar V.S."/>
            <person name="Maiti R."/>
            <person name="Amedeo P."/>
            <person name="Anderson M.J."/>
            <person name="Crabtree J."/>
            <person name="Silva J.C."/>
            <person name="Badger J.H."/>
            <person name="Albarraq A."/>
            <person name="Angiuoli S."/>
            <person name="Bussey H."/>
            <person name="Bowyer P."/>
            <person name="Cotty P.J."/>
            <person name="Dyer P.S."/>
            <person name="Egan A."/>
            <person name="Galens K."/>
            <person name="Fraser-Liggett C.M."/>
            <person name="Haas B.J."/>
            <person name="Inman J.M."/>
            <person name="Kent R."/>
            <person name="Lemieux S."/>
            <person name="Malavazi I."/>
            <person name="Orvis J."/>
            <person name="Roemer T."/>
            <person name="Ronning C.M."/>
            <person name="Sundaram J.P."/>
            <person name="Sutton G."/>
            <person name="Turner G."/>
            <person name="Venter J.C."/>
            <person name="White O.R."/>
            <person name="Whitty B.R."/>
            <person name="Youngman P."/>
            <person name="Wolfe K.H."/>
            <person name="Goldman G.H."/>
            <person name="Wortman J.R."/>
            <person name="Jiang B."/>
            <person name="Denning D.W."/>
            <person name="Nierman W.C."/>
        </authorList>
    </citation>
    <scope>NUCLEOTIDE SEQUENCE [LARGE SCALE GENOMIC DNA]</scope>
    <source>
        <strain evidence="10">CBS 144.89 / FGSC A1163 / CEA10</strain>
    </source>
</reference>
<dbReference type="EMBL" id="DS499596">
    <property type="protein sequence ID" value="EDP53303.1"/>
    <property type="molecule type" value="Genomic_DNA"/>
</dbReference>
<dbReference type="GO" id="GO:0016705">
    <property type="term" value="F:oxidoreductase activity, acting on paired donors, with incorporation or reduction of molecular oxygen"/>
    <property type="evidence" value="ECO:0007669"/>
    <property type="project" value="InterPro"/>
</dbReference>
<feature type="transmembrane region" description="Helical" evidence="8">
    <location>
        <begin position="6"/>
        <end position="27"/>
    </location>
</feature>
<dbReference type="CDD" id="cd11061">
    <property type="entry name" value="CYP67-like"/>
    <property type="match status" value="1"/>
</dbReference>
<accession>B0XZP4</accession>
<dbReference type="PRINTS" id="PR00385">
    <property type="entry name" value="P450"/>
</dbReference>
<evidence type="ECO:0000256" key="5">
    <source>
        <dbReference type="ARBA" id="ARBA00023004"/>
    </source>
</evidence>
<dbReference type="SUPFAM" id="SSF48264">
    <property type="entry name" value="Cytochrome P450"/>
    <property type="match status" value="1"/>
</dbReference>
<dbReference type="PANTHER" id="PTHR24305">
    <property type="entry name" value="CYTOCHROME P450"/>
    <property type="match status" value="1"/>
</dbReference>
<comment type="similarity">
    <text evidence="2 7">Belongs to the cytochrome P450 family.</text>
</comment>
<dbReference type="FunFam" id="1.10.630.10:FF:000419">
    <property type="entry name" value="Cytochrome P450 monooxygenase, putative"/>
    <property type="match status" value="1"/>
</dbReference>
<keyword evidence="8" id="KW-1133">Transmembrane helix</keyword>
<evidence type="ECO:0000256" key="7">
    <source>
        <dbReference type="RuleBase" id="RU000461"/>
    </source>
</evidence>
<evidence type="ECO:0000313" key="9">
    <source>
        <dbReference type="EMBL" id="EDP53303.1"/>
    </source>
</evidence>
<dbReference type="GO" id="GO:0020037">
    <property type="term" value="F:heme binding"/>
    <property type="evidence" value="ECO:0007669"/>
    <property type="project" value="InterPro"/>
</dbReference>
<dbReference type="PANTHER" id="PTHR24305:SF172">
    <property type="entry name" value="P450, PUTATIVE (EUROFUNG)-RELATED"/>
    <property type="match status" value="1"/>
</dbReference>
<evidence type="ECO:0000256" key="4">
    <source>
        <dbReference type="ARBA" id="ARBA00023002"/>
    </source>
</evidence>
<dbReference type="VEuPathDB" id="FungiDB:AFUB_044760"/>
<evidence type="ECO:0000256" key="8">
    <source>
        <dbReference type="SAM" id="Phobius"/>
    </source>
</evidence>
<dbReference type="InterPro" id="IPR050121">
    <property type="entry name" value="Cytochrome_P450_monoxygenase"/>
</dbReference>
<keyword evidence="7 9" id="KW-0503">Monooxygenase</keyword>
<evidence type="ECO:0000256" key="3">
    <source>
        <dbReference type="ARBA" id="ARBA00022723"/>
    </source>
</evidence>
<keyword evidence="10" id="KW-1185">Reference proteome</keyword>
<keyword evidence="5 6" id="KW-0408">Iron</keyword>
<keyword evidence="3 6" id="KW-0479">Metal-binding</keyword>
<evidence type="ECO:0000256" key="6">
    <source>
        <dbReference type="PIRSR" id="PIRSR602401-1"/>
    </source>
</evidence>
<evidence type="ECO:0000313" key="10">
    <source>
        <dbReference type="Proteomes" id="UP000001699"/>
    </source>
</evidence>
<dbReference type="InterPro" id="IPR017972">
    <property type="entry name" value="Cyt_P450_CS"/>
</dbReference>
<dbReference type="GO" id="GO:0004497">
    <property type="term" value="F:monooxygenase activity"/>
    <property type="evidence" value="ECO:0007669"/>
    <property type="project" value="UniProtKB-KW"/>
</dbReference>
<sequence>MLGMMLLLGLLARLFFRFVIWAIFVYLRDPKGLRKYPLMHPLSGISDIPFMLESMRGFRSATLLQLHYGQGHPVIRLGPNALSFAGGQAIPAIYGHNTPATKDRQYLNAAGSHFHLADVVDKKEHARKRKVLASAFAAKHLEDWEYKVADKVQRLMQRFDQHLAQMPDDPLDYRSWTNLFTIDSLCDTLIVAPTVSFRDCLYATFHIVGDLVWSYEWYHVVSWLLQRVSAHDIFAALMEDPAGNPQDLEWGEVLAEISLAISGSSSTSNSIASTMKLLIEHPEKMRKLQEEVDSVMATQLEDSPDGDTPTVASYDQIKSLPYLRAVIDESLRLYPPISHGLPRETPKEGMMIMDQWVPGNTTVSVSAYVAHRDPAVFDQPESFVPERWLGEQGRALQTRFIAFSAGARGCIGRPISYLQASILLANLVHQYDFEMWDPKWKPSRRETMNLIMGPMPPGGFSGEGG</sequence>
<dbReference type="AlphaFoldDB" id="B0XZP4"/>
<keyword evidence="8" id="KW-0812">Transmembrane</keyword>
<comment type="cofactor">
    <cofactor evidence="1 6">
        <name>heme</name>
        <dbReference type="ChEBI" id="CHEBI:30413"/>
    </cofactor>
</comment>
<dbReference type="OrthoDB" id="2789670at2759"/>
<dbReference type="PRINTS" id="PR00463">
    <property type="entry name" value="EP450I"/>
</dbReference>
<dbReference type="PROSITE" id="PS00086">
    <property type="entry name" value="CYTOCHROME_P450"/>
    <property type="match status" value="1"/>
</dbReference>
<evidence type="ECO:0000256" key="1">
    <source>
        <dbReference type="ARBA" id="ARBA00001971"/>
    </source>
</evidence>
<feature type="binding site" description="axial binding residue" evidence="6">
    <location>
        <position position="410"/>
    </location>
    <ligand>
        <name>heme</name>
        <dbReference type="ChEBI" id="CHEBI:30413"/>
    </ligand>
    <ligandPart>
        <name>Fe</name>
        <dbReference type="ChEBI" id="CHEBI:18248"/>
    </ligandPart>
</feature>
<protein>
    <submittedName>
        <fullName evidence="9">Cytochrome P450 monooxygenase, putative</fullName>
    </submittedName>
</protein>
<dbReference type="GO" id="GO:0005506">
    <property type="term" value="F:iron ion binding"/>
    <property type="evidence" value="ECO:0007669"/>
    <property type="project" value="InterPro"/>
</dbReference>
<dbReference type="Gene3D" id="1.10.630.10">
    <property type="entry name" value="Cytochrome P450"/>
    <property type="match status" value="1"/>
</dbReference>